<evidence type="ECO:0000313" key="2">
    <source>
        <dbReference type="Proteomes" id="UP000217289"/>
    </source>
</evidence>
<dbReference type="RefSeq" id="WP_095981759.1">
    <property type="nucleotide sequence ID" value="NZ_CP022163.1"/>
</dbReference>
<proteinExistence type="predicted"/>
<dbReference type="Proteomes" id="UP000217289">
    <property type="component" value="Chromosome"/>
</dbReference>
<dbReference type="AlphaFoldDB" id="A0A250IR92"/>
<dbReference type="Pfam" id="PF14412">
    <property type="entry name" value="AHH"/>
    <property type="match status" value="1"/>
</dbReference>
<dbReference type="OrthoDB" id="5513339at2"/>
<evidence type="ECO:0008006" key="3">
    <source>
        <dbReference type="Google" id="ProtNLM"/>
    </source>
</evidence>
<name>A0A250IR92_9BACT</name>
<organism evidence="1 2">
    <name type="scientific">Melittangium boletus DSM 14713</name>
    <dbReference type="NCBI Taxonomy" id="1294270"/>
    <lineage>
        <taxon>Bacteria</taxon>
        <taxon>Pseudomonadati</taxon>
        <taxon>Myxococcota</taxon>
        <taxon>Myxococcia</taxon>
        <taxon>Myxococcales</taxon>
        <taxon>Cystobacterineae</taxon>
        <taxon>Archangiaceae</taxon>
        <taxon>Melittangium</taxon>
    </lineage>
</organism>
<evidence type="ECO:0000313" key="1">
    <source>
        <dbReference type="EMBL" id="ATB33772.1"/>
    </source>
</evidence>
<gene>
    <name evidence="1" type="ORF">MEBOL_007270</name>
</gene>
<dbReference type="InterPro" id="IPR032871">
    <property type="entry name" value="AHH_dom_containing"/>
</dbReference>
<keyword evidence="2" id="KW-1185">Reference proteome</keyword>
<dbReference type="KEGG" id="mbd:MEBOL_007270"/>
<dbReference type="EMBL" id="CP022163">
    <property type="protein sequence ID" value="ATB33772.1"/>
    <property type="molecule type" value="Genomic_DNA"/>
</dbReference>
<dbReference type="PROSITE" id="PS51257">
    <property type="entry name" value="PROKAR_LIPOPROTEIN"/>
    <property type="match status" value="1"/>
</dbReference>
<sequence>MAPRLTGALLLLALISACGTTRIVRLDTGQGQPTLHIPRTAEAKPVALGQEEFTEAIAQEIRRRGPPANPEKAARELLEVPPRSGWYGYSQREGVVALDGQPPASQWAQVDVRMTREYLRFCSAIGTPGDCRRALMNNPVLSGDGRYVLAMSFALDEVIPEMTAALQDMADPEAIKASILWTMTLYAAMWLAPEPVFSKGLATIVTASFICYIGVDTFWTLIQGWRRLVETADLATSLSQLRAAGTKYGKVMGKNAARAFALLLTAAIGQTASSFSARLPTLPGATQASAVGAAHVGVRLTQVAQVQAITVTADAVSIALAPDAVATSVQGMRGAASSPVEAEGPEHHIATDKWTEATHSGGPWTPKFKKLFDQAGMSLDDPANKVRVKGHVGPHPQEYHEEIFDRLRDAIKGRQTMQESRESLTAELRRLAKEISTEGTELNKLVTRTQ</sequence>
<accession>A0A250IR92</accession>
<protein>
    <recommendedName>
        <fullName evidence="3">Lipoprotein</fullName>
    </recommendedName>
</protein>
<reference evidence="1 2" key="1">
    <citation type="submission" date="2017-06" db="EMBL/GenBank/DDBJ databases">
        <authorList>
            <person name="Kim H.J."/>
            <person name="Triplett B.A."/>
        </authorList>
    </citation>
    <scope>NUCLEOTIDE SEQUENCE [LARGE SCALE GENOMIC DNA]</scope>
    <source>
        <strain evidence="1 2">DSM 14713</strain>
    </source>
</reference>